<dbReference type="RefSeq" id="WP_163922495.1">
    <property type="nucleotide sequence ID" value="NZ_AP022593.1"/>
</dbReference>
<reference evidence="4 5" key="1">
    <citation type="journal article" date="2019" name="Emerg. Microbes Infect.">
        <title>Comprehensive subspecies identification of 175 nontuberculous mycobacteria species based on 7547 genomic profiles.</title>
        <authorList>
            <person name="Matsumoto Y."/>
            <person name="Kinjo T."/>
            <person name="Motooka D."/>
            <person name="Nabeya D."/>
            <person name="Jung N."/>
            <person name="Uechi K."/>
            <person name="Horii T."/>
            <person name="Iida T."/>
            <person name="Fujita J."/>
            <person name="Nakamura S."/>
        </authorList>
    </citation>
    <scope>NUCLEOTIDE SEQUENCE [LARGE SCALE GENOMIC DNA]</scope>
    <source>
        <strain evidence="4 5">JCM 18538</strain>
    </source>
</reference>
<dbReference type="Pfam" id="PF21923">
    <property type="entry name" value="BON_like"/>
    <property type="match status" value="1"/>
</dbReference>
<sequence>MSDSGEDRVVGDWRPESKLYRRPPGLRWVLAAMIVPLVLAVIGWAGSAGSDDAAQPSAPPPVPSATATPAPMTTTSVPPAGPFGAFSMARTGNGYTLGGEMPEDQKRELVDAIRFALPGATVVDQIKVNPKVRAPDAALLGGVFSVTPDVTGFDLRLANGTVRVTGTAQSEKQKADVTSAVGDAWPGTRVVNDIRVG</sequence>
<protein>
    <recommendedName>
        <fullName evidence="3">Peptidoglycan-binding protein ArfA BON-like domain-containing protein</fullName>
    </recommendedName>
</protein>
<dbReference type="EMBL" id="AP022593">
    <property type="protein sequence ID" value="BBY51604.1"/>
    <property type="molecule type" value="Genomic_DNA"/>
</dbReference>
<dbReference type="Proteomes" id="UP000467428">
    <property type="component" value="Chromosome"/>
</dbReference>
<evidence type="ECO:0000313" key="5">
    <source>
        <dbReference type="Proteomes" id="UP000467428"/>
    </source>
</evidence>
<keyword evidence="2" id="KW-0812">Transmembrane</keyword>
<evidence type="ECO:0000256" key="2">
    <source>
        <dbReference type="SAM" id="Phobius"/>
    </source>
</evidence>
<keyword evidence="5" id="KW-1185">Reference proteome</keyword>
<name>A0A7I7S3V6_9MYCO</name>
<keyword evidence="2" id="KW-0472">Membrane</keyword>
<feature type="region of interest" description="Disordered" evidence="1">
    <location>
        <begin position="49"/>
        <end position="85"/>
    </location>
</feature>
<proteinExistence type="predicted"/>
<keyword evidence="2" id="KW-1133">Transmembrane helix</keyword>
<feature type="domain" description="Peptidoglycan-binding protein ArfA BON-like" evidence="3">
    <location>
        <begin position="87"/>
        <end position="130"/>
    </location>
</feature>
<organism evidence="4 5">
    <name type="scientific">Mycolicibacterium arabiense</name>
    <dbReference type="NCBI Taxonomy" id="1286181"/>
    <lineage>
        <taxon>Bacteria</taxon>
        <taxon>Bacillati</taxon>
        <taxon>Actinomycetota</taxon>
        <taxon>Actinomycetes</taxon>
        <taxon>Mycobacteriales</taxon>
        <taxon>Mycobacteriaceae</taxon>
        <taxon>Mycolicibacterium</taxon>
    </lineage>
</organism>
<evidence type="ECO:0000259" key="3">
    <source>
        <dbReference type="Pfam" id="PF21923"/>
    </source>
</evidence>
<dbReference type="KEGG" id="marz:MARA_50720"/>
<feature type="transmembrane region" description="Helical" evidence="2">
    <location>
        <begin position="28"/>
        <end position="46"/>
    </location>
</feature>
<gene>
    <name evidence="4" type="ORF">MARA_50720</name>
</gene>
<dbReference type="InterPro" id="IPR054121">
    <property type="entry name" value="ArfA_BON-like"/>
</dbReference>
<accession>A0A7I7S3V6</accession>
<dbReference type="Gene3D" id="3.40.1520.20">
    <property type="match status" value="1"/>
</dbReference>
<evidence type="ECO:0000313" key="4">
    <source>
        <dbReference type="EMBL" id="BBY51604.1"/>
    </source>
</evidence>
<dbReference type="AlphaFoldDB" id="A0A7I7S3V6"/>
<feature type="compositionally biased region" description="Low complexity" evidence="1">
    <location>
        <begin position="64"/>
        <end position="78"/>
    </location>
</feature>
<evidence type="ECO:0000256" key="1">
    <source>
        <dbReference type="SAM" id="MobiDB-lite"/>
    </source>
</evidence>
<geneLocation type="plasmid" evidence="5">
    <name>pjcm18538 dna</name>
</geneLocation>